<dbReference type="InterPro" id="IPR004045">
    <property type="entry name" value="Glutathione_S-Trfase_N"/>
</dbReference>
<dbReference type="InterPro" id="IPR034333">
    <property type="entry name" value="GST_Zeta_N"/>
</dbReference>
<dbReference type="SFLD" id="SFLDG00358">
    <property type="entry name" value="Main_(cytGST)"/>
    <property type="match status" value="1"/>
</dbReference>
<dbReference type="GO" id="GO:0016853">
    <property type="term" value="F:isomerase activity"/>
    <property type="evidence" value="ECO:0007669"/>
    <property type="project" value="UniProtKB-KW"/>
</dbReference>
<organism evidence="4 5">
    <name type="scientific">Actimicrobium antarcticum</name>
    <dbReference type="NCBI Taxonomy" id="1051899"/>
    <lineage>
        <taxon>Bacteria</taxon>
        <taxon>Pseudomonadati</taxon>
        <taxon>Pseudomonadota</taxon>
        <taxon>Betaproteobacteria</taxon>
        <taxon>Burkholderiales</taxon>
        <taxon>Oxalobacteraceae</taxon>
        <taxon>Actimicrobium</taxon>
    </lineage>
</organism>
<dbReference type="NCBIfam" id="TIGR01262">
    <property type="entry name" value="maiA"/>
    <property type="match status" value="1"/>
</dbReference>
<dbReference type="InterPro" id="IPR034330">
    <property type="entry name" value="GST_Zeta_C"/>
</dbReference>
<dbReference type="PROSITE" id="PS50404">
    <property type="entry name" value="GST_NTER"/>
    <property type="match status" value="1"/>
</dbReference>
<dbReference type="Gene3D" id="1.20.1050.10">
    <property type="match status" value="1"/>
</dbReference>
<protein>
    <submittedName>
        <fullName evidence="4">Maleylacetoacetate isomerase</fullName>
    </submittedName>
</protein>
<dbReference type="CDD" id="cd03042">
    <property type="entry name" value="GST_N_Zeta"/>
    <property type="match status" value="1"/>
</dbReference>
<sequence length="213" mass="23859">MLKLHTYFRSSASFRVRIALNLKGLAYDTIPVHLLADGGQQKRPQFRSLNPMGLVPVLQDGPETVTQSLAIIEYLEELHPEPTLLGRSTGERARIRAVALDIACEIHPLNNLRVLNFLVDEFGFTTEQKKRWYQHWVETGLAAVEATLMQHSTDFCIGDTPTLADCCLVPQVFNAMRFDCNLAHVPRVVAIHDHCMTLDAFRRAAPGDQPDAA</sequence>
<dbReference type="Pfam" id="PF13409">
    <property type="entry name" value="GST_N_2"/>
    <property type="match status" value="1"/>
</dbReference>
<dbReference type="InterPro" id="IPR040079">
    <property type="entry name" value="Glutathione_S-Trfase"/>
</dbReference>
<dbReference type="InterPro" id="IPR010987">
    <property type="entry name" value="Glutathione-S-Trfase_C-like"/>
</dbReference>
<gene>
    <name evidence="4" type="primary">maiA_1</name>
    <name evidence="4" type="ORF">GCM10022212_03520</name>
</gene>
<reference evidence="5" key="1">
    <citation type="journal article" date="2019" name="Int. J. Syst. Evol. Microbiol.">
        <title>The Global Catalogue of Microorganisms (GCM) 10K type strain sequencing project: providing services to taxonomists for standard genome sequencing and annotation.</title>
        <authorList>
            <consortium name="The Broad Institute Genomics Platform"/>
            <consortium name="The Broad Institute Genome Sequencing Center for Infectious Disease"/>
            <person name="Wu L."/>
            <person name="Ma J."/>
        </authorList>
    </citation>
    <scope>NUCLEOTIDE SEQUENCE [LARGE SCALE GENOMIC DNA]</scope>
    <source>
        <strain evidence="5">JCM 16673</strain>
    </source>
</reference>
<dbReference type="InterPro" id="IPR036282">
    <property type="entry name" value="Glutathione-S-Trfase_C_sf"/>
</dbReference>
<dbReference type="Proteomes" id="UP001501353">
    <property type="component" value="Unassembled WGS sequence"/>
</dbReference>
<proteinExistence type="inferred from homology"/>
<feature type="domain" description="GST N-terminal" evidence="2">
    <location>
        <begin position="1"/>
        <end position="83"/>
    </location>
</feature>
<dbReference type="Gene3D" id="3.40.30.10">
    <property type="entry name" value="Glutaredoxin"/>
    <property type="match status" value="1"/>
</dbReference>
<evidence type="ECO:0000259" key="2">
    <source>
        <dbReference type="PROSITE" id="PS50404"/>
    </source>
</evidence>
<evidence type="ECO:0000313" key="5">
    <source>
        <dbReference type="Proteomes" id="UP001501353"/>
    </source>
</evidence>
<dbReference type="InterPro" id="IPR036249">
    <property type="entry name" value="Thioredoxin-like_sf"/>
</dbReference>
<dbReference type="PANTHER" id="PTHR42673">
    <property type="entry name" value="MALEYLACETOACETATE ISOMERASE"/>
    <property type="match status" value="1"/>
</dbReference>
<evidence type="ECO:0000256" key="1">
    <source>
        <dbReference type="ARBA" id="ARBA00010007"/>
    </source>
</evidence>
<evidence type="ECO:0000313" key="4">
    <source>
        <dbReference type="EMBL" id="GAA4012903.1"/>
    </source>
</evidence>
<dbReference type="RefSeq" id="WP_344761498.1">
    <property type="nucleotide sequence ID" value="NZ_BAAAZE010000002.1"/>
</dbReference>
<dbReference type="SUPFAM" id="SSF47616">
    <property type="entry name" value="GST C-terminal domain-like"/>
    <property type="match status" value="1"/>
</dbReference>
<dbReference type="PROSITE" id="PS50405">
    <property type="entry name" value="GST_CTER"/>
    <property type="match status" value="1"/>
</dbReference>
<keyword evidence="5" id="KW-1185">Reference proteome</keyword>
<dbReference type="SUPFAM" id="SSF52833">
    <property type="entry name" value="Thioredoxin-like"/>
    <property type="match status" value="1"/>
</dbReference>
<name>A0ABP7SKA9_9BURK</name>
<feature type="domain" description="GST C-terminal" evidence="3">
    <location>
        <begin position="88"/>
        <end position="213"/>
    </location>
</feature>
<comment type="similarity">
    <text evidence="1">Belongs to the GST superfamily. Zeta family.</text>
</comment>
<dbReference type="CDD" id="cd03191">
    <property type="entry name" value="GST_C_Zeta"/>
    <property type="match status" value="1"/>
</dbReference>
<dbReference type="PANTHER" id="PTHR42673:SF4">
    <property type="entry name" value="MALEYLACETOACETATE ISOMERASE"/>
    <property type="match status" value="1"/>
</dbReference>
<keyword evidence="4" id="KW-0413">Isomerase</keyword>
<dbReference type="InterPro" id="IPR005955">
    <property type="entry name" value="GST_Zeta"/>
</dbReference>
<dbReference type="SFLD" id="SFLDS00019">
    <property type="entry name" value="Glutathione_Transferase_(cytos"/>
    <property type="match status" value="1"/>
</dbReference>
<comment type="caution">
    <text evidence="4">The sequence shown here is derived from an EMBL/GenBank/DDBJ whole genome shotgun (WGS) entry which is preliminary data.</text>
</comment>
<dbReference type="EMBL" id="BAAAZE010000002">
    <property type="protein sequence ID" value="GAA4012903.1"/>
    <property type="molecule type" value="Genomic_DNA"/>
</dbReference>
<accession>A0ABP7SKA9</accession>
<evidence type="ECO:0000259" key="3">
    <source>
        <dbReference type="PROSITE" id="PS50405"/>
    </source>
</evidence>